<evidence type="ECO:0000256" key="5">
    <source>
        <dbReference type="SAM" id="SignalP"/>
    </source>
</evidence>
<evidence type="ECO:0000256" key="3">
    <source>
        <dbReference type="ARBA" id="ARBA00022729"/>
    </source>
</evidence>
<keyword evidence="3 5" id="KW-0732">Signal</keyword>
<dbReference type="AlphaFoldDB" id="A0A835CWF2"/>
<gene>
    <name evidence="6" type="ORF">HHK36_033113</name>
</gene>
<dbReference type="Proteomes" id="UP000655225">
    <property type="component" value="Unassembled WGS sequence"/>
</dbReference>
<dbReference type="PANTHER" id="PTHR33136:SF89">
    <property type="entry name" value="PROTEIN RALF-LIKE 19"/>
    <property type="match status" value="1"/>
</dbReference>
<proteinExistence type="inferred from homology"/>
<comment type="similarity">
    <text evidence="1">Belongs to the plant rapid alkalinization factor (RALF) family.</text>
</comment>
<evidence type="ECO:0000256" key="1">
    <source>
        <dbReference type="ARBA" id="ARBA00009178"/>
    </source>
</evidence>
<sequence>MAIRLSLILLLLALALALVAESSSFGDAHWGLTHFSGGARGQKCEGLVGDCIDEEEEMMMESEAGRRTLAQRRKFISYAALRKNNVPCNRRGHSYYNCVRSGRANPYRRGCSAITHCCNGVRNSLAYLPSVLLAHVHIKAKLGNRGGGAMPLWLQPVLIGGITLFDDCLDASDDPVSIWTTCLKEDESA</sequence>
<protein>
    <submittedName>
        <fullName evidence="6">Uncharacterized protein</fullName>
    </submittedName>
</protein>
<dbReference type="GO" id="GO:0019722">
    <property type="term" value="P:calcium-mediated signaling"/>
    <property type="evidence" value="ECO:0007669"/>
    <property type="project" value="TreeGrafter"/>
</dbReference>
<keyword evidence="7" id="KW-1185">Reference proteome</keyword>
<evidence type="ECO:0000256" key="4">
    <source>
        <dbReference type="ARBA" id="ARBA00023157"/>
    </source>
</evidence>
<comment type="caution">
    <text evidence="6">The sequence shown here is derived from an EMBL/GenBank/DDBJ whole genome shotgun (WGS) entry which is preliminary data.</text>
</comment>
<dbReference type="PANTHER" id="PTHR33136">
    <property type="entry name" value="RAPID ALKALINIZATION FACTOR-LIKE"/>
    <property type="match status" value="1"/>
</dbReference>
<dbReference type="GO" id="GO:0005179">
    <property type="term" value="F:hormone activity"/>
    <property type="evidence" value="ECO:0007669"/>
    <property type="project" value="UniProtKB-KW"/>
</dbReference>
<accession>A0A835CWF2</accession>
<name>A0A835CWF2_TETSI</name>
<dbReference type="OMA" id="NDNNIGH"/>
<organism evidence="6 7">
    <name type="scientific">Tetracentron sinense</name>
    <name type="common">Spur-leaf</name>
    <dbReference type="NCBI Taxonomy" id="13715"/>
    <lineage>
        <taxon>Eukaryota</taxon>
        <taxon>Viridiplantae</taxon>
        <taxon>Streptophyta</taxon>
        <taxon>Embryophyta</taxon>
        <taxon>Tracheophyta</taxon>
        <taxon>Spermatophyta</taxon>
        <taxon>Magnoliopsida</taxon>
        <taxon>Trochodendrales</taxon>
        <taxon>Trochodendraceae</taxon>
        <taxon>Tetracentron</taxon>
    </lineage>
</organism>
<dbReference type="Pfam" id="PF05498">
    <property type="entry name" value="RALF"/>
    <property type="match status" value="1"/>
</dbReference>
<dbReference type="GO" id="GO:0009506">
    <property type="term" value="C:plasmodesma"/>
    <property type="evidence" value="ECO:0007669"/>
    <property type="project" value="TreeGrafter"/>
</dbReference>
<feature type="signal peptide" evidence="5">
    <location>
        <begin position="1"/>
        <end position="17"/>
    </location>
</feature>
<evidence type="ECO:0000256" key="2">
    <source>
        <dbReference type="ARBA" id="ARBA00022702"/>
    </source>
</evidence>
<keyword evidence="2" id="KW-0372">Hormone</keyword>
<reference evidence="6 7" key="1">
    <citation type="submission" date="2020-04" db="EMBL/GenBank/DDBJ databases">
        <title>Plant Genome Project.</title>
        <authorList>
            <person name="Zhang R.-G."/>
        </authorList>
    </citation>
    <scope>NUCLEOTIDE SEQUENCE [LARGE SCALE GENOMIC DNA]</scope>
    <source>
        <strain evidence="6">YNK0</strain>
        <tissue evidence="6">Leaf</tissue>
    </source>
</reference>
<evidence type="ECO:0000313" key="7">
    <source>
        <dbReference type="Proteomes" id="UP000655225"/>
    </source>
</evidence>
<dbReference type="EMBL" id="JABCRI010001147">
    <property type="protein sequence ID" value="KAF8364903.1"/>
    <property type="molecule type" value="Genomic_DNA"/>
</dbReference>
<keyword evidence="4" id="KW-1015">Disulfide bond</keyword>
<dbReference type="InterPro" id="IPR008801">
    <property type="entry name" value="RALF"/>
</dbReference>
<feature type="chain" id="PRO_5032578251" evidence="5">
    <location>
        <begin position="18"/>
        <end position="189"/>
    </location>
</feature>
<dbReference type="OrthoDB" id="1863600at2759"/>
<evidence type="ECO:0000313" key="6">
    <source>
        <dbReference type="EMBL" id="KAF8364903.1"/>
    </source>
</evidence>